<organism evidence="2 3">
    <name type="scientific">Epilithonimonas hominis</name>
    <dbReference type="NCBI Taxonomy" id="420404"/>
    <lineage>
        <taxon>Bacteria</taxon>
        <taxon>Pseudomonadati</taxon>
        <taxon>Bacteroidota</taxon>
        <taxon>Flavobacteriia</taxon>
        <taxon>Flavobacteriales</taxon>
        <taxon>Weeksellaceae</taxon>
        <taxon>Chryseobacterium group</taxon>
        <taxon>Epilithonimonas</taxon>
    </lineage>
</organism>
<accession>A0A3N0X915</accession>
<feature type="transmembrane region" description="Helical" evidence="1">
    <location>
        <begin position="137"/>
        <end position="157"/>
    </location>
</feature>
<keyword evidence="1" id="KW-0472">Membrane</keyword>
<feature type="transmembrane region" description="Helical" evidence="1">
    <location>
        <begin position="336"/>
        <end position="357"/>
    </location>
</feature>
<dbReference type="Proteomes" id="UP000267623">
    <property type="component" value="Unassembled WGS sequence"/>
</dbReference>
<keyword evidence="1" id="KW-1133">Transmembrane helix</keyword>
<dbReference type="RefSeq" id="WP_123281126.1">
    <property type="nucleotide sequence ID" value="NZ_RJTU01000042.1"/>
</dbReference>
<reference evidence="3" key="1">
    <citation type="submission" date="2018-11" db="EMBL/GenBank/DDBJ databases">
        <title>Proposal to divide the Flavobacteriaceae and reorganize its genera based on Amino Acid Identity values calculated from whole genome sequences.</title>
        <authorList>
            <person name="Nicholson A.C."/>
            <person name="Gulvik C.A."/>
            <person name="Whitney A.M."/>
            <person name="Humrighouse B.W."/>
            <person name="Bell M."/>
            <person name="Holmes B."/>
            <person name="Steigerwalt A."/>
            <person name="Villarma A."/>
            <person name="Sheth M."/>
            <person name="Batra D."/>
            <person name="Pryor J."/>
            <person name="Bernardet J.-F."/>
            <person name="Hugo C."/>
            <person name="Kampfer P."/>
            <person name="Newman J."/>
            <person name="Mcquiston J."/>
        </authorList>
    </citation>
    <scope>NUCLEOTIDE SEQUENCE [LARGE SCALE GENOMIC DNA]</scope>
    <source>
        <strain evidence="3">DSM 22165</strain>
    </source>
</reference>
<dbReference type="EMBL" id="RJTU01000042">
    <property type="protein sequence ID" value="ROI13874.1"/>
    <property type="molecule type" value="Genomic_DNA"/>
</dbReference>
<name>A0A3N0X915_9FLAO</name>
<gene>
    <name evidence="2" type="ORF">EGH73_06175</name>
</gene>
<proteinExistence type="predicted"/>
<evidence type="ECO:0000313" key="3">
    <source>
        <dbReference type="Proteomes" id="UP000267623"/>
    </source>
</evidence>
<dbReference type="InterPro" id="IPR005625">
    <property type="entry name" value="PepSY-ass_TM"/>
</dbReference>
<dbReference type="AlphaFoldDB" id="A0A3N0X915"/>
<dbReference type="PANTHER" id="PTHR34219">
    <property type="entry name" value="IRON-REGULATED INNER MEMBRANE PROTEIN-RELATED"/>
    <property type="match status" value="1"/>
</dbReference>
<comment type="caution">
    <text evidence="2">The sequence shown here is derived from an EMBL/GenBank/DDBJ whole genome shotgun (WGS) entry which is preliminary data.</text>
</comment>
<evidence type="ECO:0000256" key="1">
    <source>
        <dbReference type="SAM" id="Phobius"/>
    </source>
</evidence>
<feature type="transmembrane region" description="Helical" evidence="1">
    <location>
        <begin position="187"/>
        <end position="210"/>
    </location>
</feature>
<protein>
    <submittedName>
        <fullName evidence="2">PepSY domain-containing protein</fullName>
    </submittedName>
</protein>
<feature type="transmembrane region" description="Helical" evidence="1">
    <location>
        <begin position="12"/>
        <end position="32"/>
    </location>
</feature>
<evidence type="ECO:0000313" key="2">
    <source>
        <dbReference type="EMBL" id="ROI13874.1"/>
    </source>
</evidence>
<keyword evidence="1" id="KW-0812">Transmembrane</keyword>
<dbReference type="Pfam" id="PF03929">
    <property type="entry name" value="PepSY_TM"/>
    <property type="match status" value="1"/>
</dbReference>
<sequence>MKYVILQIHKWLGIVSGLVVFIVSITGAMFTFQDEIKDALYDYRKVEVQEKSFLQPSEIYTSVQSKHKDLQVKRIMYFSKDRSSVIMLADDKKNYFMLYINPYTGKKLHLENFKNDAFIVIQYIHTTLLLGKIGKEIVAISTIIFIILLITGLVLWWPNKKNQRKGAFNIKWGAKWKRVNYDLHNVLGFYTFAIVLIICLTGLSFSYPALRNTYQNIVNFGQTNDKESKKNMIDPPIDKKIDAFGNLDKAYHYAKSKSPKAAMYWIYLAESEKNPLSIRAYHESLQYYAMDFYQFENTSEGKPDQLMYSDLSAGKKLSTAMYDIHTGLILGLFGKIIAFIISLIAASLPITGILIWLNKGKKKEKKHHRKNKLITAKIS</sequence>